<proteinExistence type="predicted"/>
<feature type="transmembrane region" description="Helical" evidence="5">
    <location>
        <begin position="351"/>
        <end position="372"/>
    </location>
</feature>
<dbReference type="InterPro" id="IPR011701">
    <property type="entry name" value="MFS"/>
</dbReference>
<accession>A0ABZ1CZW2</accession>
<feature type="transmembrane region" description="Helical" evidence="5">
    <location>
        <begin position="311"/>
        <end position="330"/>
    </location>
</feature>
<feature type="transmembrane region" description="Helical" evidence="5">
    <location>
        <begin position="268"/>
        <end position="291"/>
    </location>
</feature>
<dbReference type="Proteomes" id="UP001329825">
    <property type="component" value="Chromosome 5"/>
</dbReference>
<dbReference type="GeneID" id="87956190"/>
<keyword evidence="8" id="KW-1185">Reference proteome</keyword>
<evidence type="ECO:0000313" key="7">
    <source>
        <dbReference type="EMBL" id="WRT67093.1"/>
    </source>
</evidence>
<dbReference type="PROSITE" id="PS50850">
    <property type="entry name" value="MFS"/>
    <property type="match status" value="1"/>
</dbReference>
<keyword evidence="3 5" id="KW-1133">Transmembrane helix</keyword>
<dbReference type="PANTHER" id="PTHR23502:SF60">
    <property type="entry name" value="MAJOR FACILITATOR SUPERFAMILY (MFS) PROFILE DOMAIN-CONTAINING PROTEIN-RELATED"/>
    <property type="match status" value="1"/>
</dbReference>
<dbReference type="RefSeq" id="XP_062791833.1">
    <property type="nucleotide sequence ID" value="XM_062935782.1"/>
</dbReference>
<feature type="transmembrane region" description="Helical" evidence="5">
    <location>
        <begin position="119"/>
        <end position="138"/>
    </location>
</feature>
<evidence type="ECO:0000256" key="5">
    <source>
        <dbReference type="SAM" id="Phobius"/>
    </source>
</evidence>
<feature type="transmembrane region" description="Helical" evidence="5">
    <location>
        <begin position="144"/>
        <end position="166"/>
    </location>
</feature>
<sequence>MSSDDSDRALSLETSVPPILSQELSTQAPHMAAPPVSVEHDPLAWPAAQKWIVTAALSISGFNRIIVSTIMAPALPTIASELDLTSTQSLSALSAFVLATAFSPLLAGPLSEVYGRAPVLHITNIWFLAFNIACGFVNTGAGLIASRTLAGFGAGAIYALASGVLGDLWPPEMRGTTISIYLLVPLLGAAVGPIIGGYVEQYTTWRWIFWSTSIVQALTVGICFVCFRETHRQTLESKANNPSSKWKIPAFPRHLLWKSISVPPKQLALYRSVQLQAILSGFGYGILYLLLSTYSSLFTDRYNQSASISGLHYIAICLGEIIGSQIGGRLMDYLGRKAKQMARSDRFEPEYHLPIIFPGAVAAAIGFLLYGWAADRHLHWIIVDLGALILSLGTQMTGQGLQAYNMDTYPDSRASTSAAVQVFRSMGAFALPLAGPKMFASLGYGWSNTLLGLVYLGGQVGATAFLWKKGKGLRGVSELIPLQAL</sequence>
<feature type="transmembrane region" description="Helical" evidence="5">
    <location>
        <begin position="51"/>
        <end position="75"/>
    </location>
</feature>
<comment type="subcellular location">
    <subcellularLocation>
        <location evidence="1">Membrane</location>
        <topology evidence="1">Multi-pass membrane protein</topology>
    </subcellularLocation>
</comment>
<name>A0ABZ1CZW2_9TREE</name>
<dbReference type="Pfam" id="PF07690">
    <property type="entry name" value="MFS_1"/>
    <property type="match status" value="1"/>
</dbReference>
<dbReference type="InterPro" id="IPR036259">
    <property type="entry name" value="MFS_trans_sf"/>
</dbReference>
<dbReference type="CDD" id="cd17323">
    <property type="entry name" value="MFS_Tpo1_MDR_like"/>
    <property type="match status" value="1"/>
</dbReference>
<evidence type="ECO:0000256" key="1">
    <source>
        <dbReference type="ARBA" id="ARBA00004141"/>
    </source>
</evidence>
<feature type="transmembrane region" description="Helical" evidence="5">
    <location>
        <begin position="446"/>
        <end position="467"/>
    </location>
</feature>
<dbReference type="EMBL" id="CP141885">
    <property type="protein sequence ID" value="WRT67093.1"/>
    <property type="molecule type" value="Genomic_DNA"/>
</dbReference>
<dbReference type="SUPFAM" id="SSF103473">
    <property type="entry name" value="MFS general substrate transporter"/>
    <property type="match status" value="1"/>
</dbReference>
<feature type="transmembrane region" description="Helical" evidence="5">
    <location>
        <begin position="87"/>
        <end position="107"/>
    </location>
</feature>
<organism evidence="7 8">
    <name type="scientific">Kwoniella shivajii</name>
    <dbReference type="NCBI Taxonomy" id="564305"/>
    <lineage>
        <taxon>Eukaryota</taxon>
        <taxon>Fungi</taxon>
        <taxon>Dikarya</taxon>
        <taxon>Basidiomycota</taxon>
        <taxon>Agaricomycotina</taxon>
        <taxon>Tremellomycetes</taxon>
        <taxon>Tremellales</taxon>
        <taxon>Cryptococcaceae</taxon>
        <taxon>Kwoniella</taxon>
    </lineage>
</organism>
<dbReference type="InterPro" id="IPR005829">
    <property type="entry name" value="Sugar_transporter_CS"/>
</dbReference>
<gene>
    <name evidence="7" type="ORF">IL334_004059</name>
</gene>
<keyword evidence="4 5" id="KW-0472">Membrane</keyword>
<evidence type="ECO:0000256" key="4">
    <source>
        <dbReference type="ARBA" id="ARBA00023136"/>
    </source>
</evidence>
<feature type="transmembrane region" description="Helical" evidence="5">
    <location>
        <begin position="178"/>
        <end position="199"/>
    </location>
</feature>
<evidence type="ECO:0000256" key="3">
    <source>
        <dbReference type="ARBA" id="ARBA00022989"/>
    </source>
</evidence>
<dbReference type="PANTHER" id="PTHR23502">
    <property type="entry name" value="MAJOR FACILITATOR SUPERFAMILY"/>
    <property type="match status" value="1"/>
</dbReference>
<keyword evidence="2 5" id="KW-0812">Transmembrane</keyword>
<protein>
    <recommendedName>
        <fullName evidence="6">Major facilitator superfamily (MFS) profile domain-containing protein</fullName>
    </recommendedName>
</protein>
<feature type="domain" description="Major facilitator superfamily (MFS) profile" evidence="6">
    <location>
        <begin position="53"/>
        <end position="470"/>
    </location>
</feature>
<feature type="transmembrane region" description="Helical" evidence="5">
    <location>
        <begin position="205"/>
        <end position="227"/>
    </location>
</feature>
<dbReference type="InterPro" id="IPR020846">
    <property type="entry name" value="MFS_dom"/>
</dbReference>
<dbReference type="Gene3D" id="1.20.1250.20">
    <property type="entry name" value="MFS general substrate transporter like domains"/>
    <property type="match status" value="1"/>
</dbReference>
<evidence type="ECO:0000313" key="8">
    <source>
        <dbReference type="Proteomes" id="UP001329825"/>
    </source>
</evidence>
<evidence type="ECO:0000259" key="6">
    <source>
        <dbReference type="PROSITE" id="PS50850"/>
    </source>
</evidence>
<dbReference type="PROSITE" id="PS00216">
    <property type="entry name" value="SUGAR_TRANSPORT_1"/>
    <property type="match status" value="1"/>
</dbReference>
<evidence type="ECO:0000256" key="2">
    <source>
        <dbReference type="ARBA" id="ARBA00022692"/>
    </source>
</evidence>
<reference evidence="7 8" key="1">
    <citation type="submission" date="2024-01" db="EMBL/GenBank/DDBJ databases">
        <title>Comparative genomics of Cryptococcus and Kwoniella reveals pathogenesis evolution and contrasting modes of karyotype evolution via chromosome fusion or intercentromeric recombination.</title>
        <authorList>
            <person name="Coelho M.A."/>
            <person name="David-Palma M."/>
            <person name="Shea T."/>
            <person name="Bowers K."/>
            <person name="McGinley-Smith S."/>
            <person name="Mohammad A.W."/>
            <person name="Gnirke A."/>
            <person name="Yurkov A.M."/>
            <person name="Nowrousian M."/>
            <person name="Sun S."/>
            <person name="Cuomo C.A."/>
            <person name="Heitman J."/>
        </authorList>
    </citation>
    <scope>NUCLEOTIDE SEQUENCE [LARGE SCALE GENOMIC DNA]</scope>
    <source>
        <strain evidence="7">CBS 11374</strain>
    </source>
</reference>